<dbReference type="EMBL" id="VCHE01000210">
    <property type="protein sequence ID" value="KAB2569245.1"/>
    <property type="molecule type" value="Genomic_DNA"/>
</dbReference>
<accession>A0A5N5CV68</accession>
<evidence type="ECO:0000256" key="1">
    <source>
        <dbReference type="ARBA" id="ARBA00022801"/>
    </source>
</evidence>
<evidence type="ECO:0000313" key="4">
    <source>
        <dbReference type="Proteomes" id="UP000325902"/>
    </source>
</evidence>
<organism evidence="3 4">
    <name type="scientific">Lasiodiplodia theobromae</name>
    <dbReference type="NCBI Taxonomy" id="45133"/>
    <lineage>
        <taxon>Eukaryota</taxon>
        <taxon>Fungi</taxon>
        <taxon>Dikarya</taxon>
        <taxon>Ascomycota</taxon>
        <taxon>Pezizomycotina</taxon>
        <taxon>Dothideomycetes</taxon>
        <taxon>Dothideomycetes incertae sedis</taxon>
        <taxon>Botryosphaeriales</taxon>
        <taxon>Botryosphaeriaceae</taxon>
        <taxon>Lasiodiplodia</taxon>
    </lineage>
</organism>
<evidence type="ECO:0000313" key="3">
    <source>
        <dbReference type="EMBL" id="KAB2569245.1"/>
    </source>
</evidence>
<sequence>MNLPSGKALIDMFITKTATKKANWTPTPDTPTEHTILIPMRDGHLNPARVHQPPPASSATPSPLVVFIHGGGFCAGDHEQFSATARTLARLFGATVATISHRLAPAHAFPTAPLDVLDVARWLATHARDIGADPSNAGFVIAGVSSGASLAGVVAQKLLDEGGGDEAALPAVTGVWMQMPGFLDPAIVPARWKHLHFSREQNRDAPVINGEAMAYLDELYAPDVRSDLFSPVNAEGFGKKEKKLPPHYIMVCGMDPARDDGLVYEKMLREAGVETRMDVFPGIPHGPVIFAATGLPAAKEEVINGIHAFGWLFGRKVSDEDIQKAL</sequence>
<dbReference type="OrthoDB" id="408631at2759"/>
<keyword evidence="4" id="KW-1185">Reference proteome</keyword>
<proteinExistence type="predicted"/>
<evidence type="ECO:0000259" key="2">
    <source>
        <dbReference type="Pfam" id="PF07859"/>
    </source>
</evidence>
<name>A0A5N5CV68_9PEZI</name>
<dbReference type="AlphaFoldDB" id="A0A5N5CV68"/>
<dbReference type="InterPro" id="IPR013094">
    <property type="entry name" value="AB_hydrolase_3"/>
</dbReference>
<comment type="caution">
    <text evidence="3">The sequence shown here is derived from an EMBL/GenBank/DDBJ whole genome shotgun (WGS) entry which is preliminary data.</text>
</comment>
<keyword evidence="1" id="KW-0378">Hydrolase</keyword>
<dbReference type="SUPFAM" id="SSF53474">
    <property type="entry name" value="alpha/beta-Hydrolases"/>
    <property type="match status" value="1"/>
</dbReference>
<reference evidence="3 4" key="1">
    <citation type="journal article" date="2019" name="Sci. Rep.">
        <title>A multi-omics analysis of the grapevine pathogen Lasiodiplodia theobromae reveals that temperature affects the expression of virulence- and pathogenicity-related genes.</title>
        <authorList>
            <person name="Felix C."/>
            <person name="Meneses R."/>
            <person name="Goncalves M.F.M."/>
            <person name="Tilleman L."/>
            <person name="Duarte A.S."/>
            <person name="Jorrin-Novo J.V."/>
            <person name="Van de Peer Y."/>
            <person name="Deforce D."/>
            <person name="Van Nieuwerburgh F."/>
            <person name="Esteves A.C."/>
            <person name="Alves A."/>
        </authorList>
    </citation>
    <scope>NUCLEOTIDE SEQUENCE [LARGE SCALE GENOMIC DNA]</scope>
    <source>
        <strain evidence="3 4">LA-SOL3</strain>
    </source>
</reference>
<dbReference type="Proteomes" id="UP000325902">
    <property type="component" value="Unassembled WGS sequence"/>
</dbReference>
<feature type="domain" description="Alpha/beta hydrolase fold-3" evidence="2">
    <location>
        <begin position="65"/>
        <end position="286"/>
    </location>
</feature>
<dbReference type="Pfam" id="PF07859">
    <property type="entry name" value="Abhydrolase_3"/>
    <property type="match status" value="1"/>
</dbReference>
<dbReference type="GO" id="GO:0016787">
    <property type="term" value="F:hydrolase activity"/>
    <property type="evidence" value="ECO:0007669"/>
    <property type="project" value="UniProtKB-KW"/>
</dbReference>
<dbReference type="InterPro" id="IPR029058">
    <property type="entry name" value="AB_hydrolase_fold"/>
</dbReference>
<gene>
    <name evidence="3" type="ORF">DBV05_g12079</name>
</gene>
<dbReference type="InterPro" id="IPR050300">
    <property type="entry name" value="GDXG_lipolytic_enzyme"/>
</dbReference>
<dbReference type="PANTHER" id="PTHR48081">
    <property type="entry name" value="AB HYDROLASE SUPERFAMILY PROTEIN C4A8.06C"/>
    <property type="match status" value="1"/>
</dbReference>
<protein>
    <recommendedName>
        <fullName evidence="2">Alpha/beta hydrolase fold-3 domain-containing protein</fullName>
    </recommendedName>
</protein>
<dbReference type="Gene3D" id="3.40.50.1820">
    <property type="entry name" value="alpha/beta hydrolase"/>
    <property type="match status" value="1"/>
</dbReference>